<dbReference type="GO" id="GO:0140359">
    <property type="term" value="F:ABC-type transporter activity"/>
    <property type="evidence" value="ECO:0007669"/>
    <property type="project" value="InterPro"/>
</dbReference>
<comment type="subcellular location">
    <subcellularLocation>
        <location evidence="1">Membrane</location>
        <topology evidence="1">Multi-pass membrane protein</topology>
    </subcellularLocation>
</comment>
<dbReference type="AlphaFoldDB" id="A0A411YKG6"/>
<dbReference type="KEGG" id="erz:ER308_20385"/>
<dbReference type="EMBL" id="CP036402">
    <property type="protein sequence ID" value="QBI21692.1"/>
    <property type="molecule type" value="Genomic_DNA"/>
</dbReference>
<dbReference type="GO" id="GO:0016020">
    <property type="term" value="C:membrane"/>
    <property type="evidence" value="ECO:0007669"/>
    <property type="project" value="UniProtKB-SubCell"/>
</dbReference>
<accession>A0A411YKG6</accession>
<dbReference type="InterPro" id="IPR013525">
    <property type="entry name" value="ABC2_TM"/>
</dbReference>
<protein>
    <recommendedName>
        <fullName evidence="6">ABC-2 type transporter transmembrane domain-containing protein</fullName>
    </recommendedName>
</protein>
<evidence type="ECO:0000256" key="5">
    <source>
        <dbReference type="SAM" id="Phobius"/>
    </source>
</evidence>
<dbReference type="RefSeq" id="WP_131156684.1">
    <property type="nucleotide sequence ID" value="NZ_CP036402.1"/>
</dbReference>
<organism evidence="7 8">
    <name type="scientific">Egibacter rhizosphaerae</name>
    <dbReference type="NCBI Taxonomy" id="1670831"/>
    <lineage>
        <taxon>Bacteria</taxon>
        <taxon>Bacillati</taxon>
        <taxon>Actinomycetota</taxon>
        <taxon>Nitriliruptoria</taxon>
        <taxon>Egibacterales</taxon>
        <taxon>Egibacteraceae</taxon>
        <taxon>Egibacter</taxon>
    </lineage>
</organism>
<evidence type="ECO:0000256" key="4">
    <source>
        <dbReference type="ARBA" id="ARBA00023136"/>
    </source>
</evidence>
<reference evidence="7 8" key="1">
    <citation type="submission" date="2019-01" db="EMBL/GenBank/DDBJ databases">
        <title>Egibacter rhizosphaerae EGI 80759T.</title>
        <authorList>
            <person name="Chen D.-D."/>
            <person name="Tian Y."/>
            <person name="Jiao J.-Y."/>
            <person name="Zhang X.-T."/>
            <person name="Zhang Y.-G."/>
            <person name="Zhang Y."/>
            <person name="Xiao M."/>
            <person name="Shu W.-S."/>
            <person name="Li W.-J."/>
        </authorList>
    </citation>
    <scope>NUCLEOTIDE SEQUENCE [LARGE SCALE GENOMIC DNA]</scope>
    <source>
        <strain evidence="7 8">EGI 80759</strain>
    </source>
</reference>
<evidence type="ECO:0000256" key="1">
    <source>
        <dbReference type="ARBA" id="ARBA00004141"/>
    </source>
</evidence>
<dbReference type="Proteomes" id="UP000291469">
    <property type="component" value="Chromosome"/>
</dbReference>
<evidence type="ECO:0000259" key="6">
    <source>
        <dbReference type="Pfam" id="PF01061"/>
    </source>
</evidence>
<proteinExistence type="predicted"/>
<dbReference type="PANTHER" id="PTHR43027">
    <property type="entry name" value="DOXORUBICIN RESISTANCE ABC TRANSPORTER PERMEASE PROTEIN DRRC-RELATED"/>
    <property type="match status" value="1"/>
</dbReference>
<keyword evidence="4 5" id="KW-0472">Membrane</keyword>
<evidence type="ECO:0000256" key="2">
    <source>
        <dbReference type="ARBA" id="ARBA00022692"/>
    </source>
</evidence>
<keyword evidence="3 5" id="KW-1133">Transmembrane helix</keyword>
<dbReference type="InterPro" id="IPR052902">
    <property type="entry name" value="ABC-2_transporter"/>
</dbReference>
<feature type="transmembrane region" description="Helical" evidence="5">
    <location>
        <begin position="76"/>
        <end position="94"/>
    </location>
</feature>
<evidence type="ECO:0000313" key="7">
    <source>
        <dbReference type="EMBL" id="QBI21692.1"/>
    </source>
</evidence>
<sequence length="97" mass="9675">MFSLGLLVAAVAPSPNAAIGIGLVFVLGMMALSGGFGPVDALPGWLVTVGEYAPLGAAATTVGEAWAGATPNPSRLVALGVTIVVALLAAIKLFRWE</sequence>
<dbReference type="PANTHER" id="PTHR43027:SF2">
    <property type="entry name" value="TRANSPORT PERMEASE PROTEIN"/>
    <property type="match status" value="1"/>
</dbReference>
<feature type="domain" description="ABC-2 type transporter transmembrane" evidence="6">
    <location>
        <begin position="2"/>
        <end position="55"/>
    </location>
</feature>
<dbReference type="Pfam" id="PF01061">
    <property type="entry name" value="ABC2_membrane"/>
    <property type="match status" value="1"/>
</dbReference>
<keyword evidence="8" id="KW-1185">Reference proteome</keyword>
<gene>
    <name evidence="7" type="ORF">ER308_20385</name>
</gene>
<keyword evidence="2 5" id="KW-0812">Transmembrane</keyword>
<evidence type="ECO:0000256" key="3">
    <source>
        <dbReference type="ARBA" id="ARBA00022989"/>
    </source>
</evidence>
<name>A0A411YKG6_9ACTN</name>
<dbReference type="OrthoDB" id="3217868at2"/>
<evidence type="ECO:0000313" key="8">
    <source>
        <dbReference type="Proteomes" id="UP000291469"/>
    </source>
</evidence>